<feature type="region of interest" description="Disordered" evidence="1">
    <location>
        <begin position="402"/>
        <end position="512"/>
    </location>
</feature>
<dbReference type="InParanoid" id="A0A0G4ELB2"/>
<feature type="region of interest" description="Disordered" evidence="1">
    <location>
        <begin position="1"/>
        <end position="33"/>
    </location>
</feature>
<feature type="transmembrane region" description="Helical" evidence="2">
    <location>
        <begin position="317"/>
        <end position="336"/>
    </location>
</feature>
<feature type="compositionally biased region" description="Basic and acidic residues" evidence="1">
    <location>
        <begin position="22"/>
        <end position="33"/>
    </location>
</feature>
<sequence>MEEEAGPAKALSMQQSNVSGISRKESRVSRKDSQQIRWSHLSAGVLAVLGVCAMITVVVMDFTTASSNIIDKLTCKTSHDVPQIYDFAFQEEDPEETGPAASVGGAGPAPGGPLLPVVPSAIPLGGPSAFPVIPAFPSVFPSAFPSGAPGPASSVCLAPDCTDAQNEFNTMDGDASTCITWTEMSSSPNGLLYAPDENLFNTTIAALELLHGAETPVPAEAPCFTFRLFALMYTLEVSDCGDCTRLRARELQTVIGPESSSDTRCSDEEFAVALGSTFLACFASVGVSFLIRGAVYSFLTSVWWSKDGLYKKYRTGLFSYVCALTCIVPCFLYWWYFTVEGVYVTLAAISASSLALLLHAVPPGQVELLRVTTFHTGKTMNLAFVDGSCKHDVTSGMRRGITWMDGNKQEEHIEEEEDEEEAGDTKVAEGMHVSLYQSPHDGPGRQQHQQQQQQEEHDSKGGGPLSPADDADVRLEEGRQEEDISNMHVGGGIGGQTLAEPLHQVRAVDDSF</sequence>
<dbReference type="VEuPathDB" id="CryptoDB:Vbra_7851"/>
<feature type="compositionally biased region" description="Basic and acidic residues" evidence="1">
    <location>
        <begin position="471"/>
        <end position="482"/>
    </location>
</feature>
<protein>
    <recommendedName>
        <fullName evidence="5">Transmembrane protein</fullName>
    </recommendedName>
</protein>
<evidence type="ECO:0000256" key="2">
    <source>
        <dbReference type="SAM" id="Phobius"/>
    </source>
</evidence>
<evidence type="ECO:0000256" key="1">
    <source>
        <dbReference type="SAM" id="MobiDB-lite"/>
    </source>
</evidence>
<feature type="transmembrane region" description="Helical" evidence="2">
    <location>
        <begin position="38"/>
        <end position="60"/>
    </location>
</feature>
<dbReference type="AlphaFoldDB" id="A0A0G4ELB2"/>
<keyword evidence="2" id="KW-1133">Transmembrane helix</keyword>
<evidence type="ECO:0000313" key="3">
    <source>
        <dbReference type="EMBL" id="CEL98202.1"/>
    </source>
</evidence>
<dbReference type="EMBL" id="CDMY01000265">
    <property type="protein sequence ID" value="CEL98202.1"/>
    <property type="molecule type" value="Genomic_DNA"/>
</dbReference>
<gene>
    <name evidence="3" type="ORF">Vbra_7851</name>
</gene>
<accession>A0A0G4ELB2</accession>
<feature type="transmembrane region" description="Helical" evidence="2">
    <location>
        <begin position="342"/>
        <end position="361"/>
    </location>
</feature>
<organism evidence="3 4">
    <name type="scientific">Vitrella brassicaformis (strain CCMP3155)</name>
    <dbReference type="NCBI Taxonomy" id="1169540"/>
    <lineage>
        <taxon>Eukaryota</taxon>
        <taxon>Sar</taxon>
        <taxon>Alveolata</taxon>
        <taxon>Colpodellida</taxon>
        <taxon>Vitrellaceae</taxon>
        <taxon>Vitrella</taxon>
    </lineage>
</organism>
<reference evidence="3 4" key="1">
    <citation type="submission" date="2014-11" db="EMBL/GenBank/DDBJ databases">
        <authorList>
            <person name="Zhu J."/>
            <person name="Qi W."/>
            <person name="Song R."/>
        </authorList>
    </citation>
    <scope>NUCLEOTIDE SEQUENCE [LARGE SCALE GENOMIC DNA]</scope>
</reference>
<feature type="transmembrane region" description="Helical" evidence="2">
    <location>
        <begin position="270"/>
        <end position="296"/>
    </location>
</feature>
<evidence type="ECO:0008006" key="5">
    <source>
        <dbReference type="Google" id="ProtNLM"/>
    </source>
</evidence>
<keyword evidence="4" id="KW-1185">Reference proteome</keyword>
<proteinExistence type="predicted"/>
<keyword evidence="2" id="KW-0472">Membrane</keyword>
<feature type="compositionally biased region" description="Acidic residues" evidence="1">
    <location>
        <begin position="412"/>
        <end position="422"/>
    </location>
</feature>
<keyword evidence="2" id="KW-0812">Transmembrane</keyword>
<name>A0A0G4ELB2_VITBC</name>
<evidence type="ECO:0000313" key="4">
    <source>
        <dbReference type="Proteomes" id="UP000041254"/>
    </source>
</evidence>
<dbReference type="Proteomes" id="UP000041254">
    <property type="component" value="Unassembled WGS sequence"/>
</dbReference>